<name>A0AAV5KSV7_9ROSI</name>
<dbReference type="AlphaFoldDB" id="A0AAV5KSV7"/>
<gene>
    <name evidence="1" type="ORF">SLEP1_g36724</name>
</gene>
<dbReference type="Proteomes" id="UP001054252">
    <property type="component" value="Unassembled WGS sequence"/>
</dbReference>
<organism evidence="1 2">
    <name type="scientific">Rubroshorea leprosula</name>
    <dbReference type="NCBI Taxonomy" id="152421"/>
    <lineage>
        <taxon>Eukaryota</taxon>
        <taxon>Viridiplantae</taxon>
        <taxon>Streptophyta</taxon>
        <taxon>Embryophyta</taxon>
        <taxon>Tracheophyta</taxon>
        <taxon>Spermatophyta</taxon>
        <taxon>Magnoliopsida</taxon>
        <taxon>eudicotyledons</taxon>
        <taxon>Gunneridae</taxon>
        <taxon>Pentapetalae</taxon>
        <taxon>rosids</taxon>
        <taxon>malvids</taxon>
        <taxon>Malvales</taxon>
        <taxon>Dipterocarpaceae</taxon>
        <taxon>Rubroshorea</taxon>
    </lineage>
</organism>
<dbReference type="EMBL" id="BPVZ01000076">
    <property type="protein sequence ID" value="GKV27562.1"/>
    <property type="molecule type" value="Genomic_DNA"/>
</dbReference>
<comment type="caution">
    <text evidence="1">The sequence shown here is derived from an EMBL/GenBank/DDBJ whole genome shotgun (WGS) entry which is preliminary data.</text>
</comment>
<accession>A0AAV5KSV7</accession>
<protein>
    <submittedName>
        <fullName evidence="1">Uncharacterized protein</fullName>
    </submittedName>
</protein>
<evidence type="ECO:0000313" key="2">
    <source>
        <dbReference type="Proteomes" id="UP001054252"/>
    </source>
</evidence>
<reference evidence="1 2" key="1">
    <citation type="journal article" date="2021" name="Commun. Biol.">
        <title>The genome of Shorea leprosula (Dipterocarpaceae) highlights the ecological relevance of drought in aseasonal tropical rainforests.</title>
        <authorList>
            <person name="Ng K.K.S."/>
            <person name="Kobayashi M.J."/>
            <person name="Fawcett J.A."/>
            <person name="Hatakeyama M."/>
            <person name="Paape T."/>
            <person name="Ng C.H."/>
            <person name="Ang C.C."/>
            <person name="Tnah L.H."/>
            <person name="Lee C.T."/>
            <person name="Nishiyama T."/>
            <person name="Sese J."/>
            <person name="O'Brien M.J."/>
            <person name="Copetti D."/>
            <person name="Mohd Noor M.I."/>
            <person name="Ong R.C."/>
            <person name="Putra M."/>
            <person name="Sireger I.Z."/>
            <person name="Indrioko S."/>
            <person name="Kosugi Y."/>
            <person name="Izuno A."/>
            <person name="Isagi Y."/>
            <person name="Lee S.L."/>
            <person name="Shimizu K.K."/>
        </authorList>
    </citation>
    <scope>NUCLEOTIDE SEQUENCE [LARGE SCALE GENOMIC DNA]</scope>
    <source>
        <strain evidence="1">214</strain>
    </source>
</reference>
<evidence type="ECO:0000313" key="1">
    <source>
        <dbReference type="EMBL" id="GKV27562.1"/>
    </source>
</evidence>
<sequence>MIIARRLVGPSWLLEGMKRRRGRGSGIFAGVDGRVRLNPVAPPTIFLLDFKTTSFGVRTPFFHPPVTLVF</sequence>
<keyword evidence="2" id="KW-1185">Reference proteome</keyword>
<proteinExistence type="predicted"/>